<dbReference type="PROSITE" id="PS00375">
    <property type="entry name" value="UDPGT"/>
    <property type="match status" value="1"/>
</dbReference>
<comment type="similarity">
    <text evidence="1 4">Belongs to the UDP-glycosyltransferase family.</text>
</comment>
<dbReference type="Pfam" id="PF00201">
    <property type="entry name" value="UDPGT"/>
    <property type="match status" value="1"/>
</dbReference>
<evidence type="ECO:0000256" key="3">
    <source>
        <dbReference type="ARBA" id="ARBA00022679"/>
    </source>
</evidence>
<dbReference type="InterPro" id="IPR035595">
    <property type="entry name" value="UDP_glycos_trans_CS"/>
</dbReference>
<dbReference type="InterPro" id="IPR002213">
    <property type="entry name" value="UDP_glucos_trans"/>
</dbReference>
<keyword evidence="2 4" id="KW-0328">Glycosyltransferase</keyword>
<evidence type="ECO:0000256" key="5">
    <source>
        <dbReference type="RuleBase" id="RU362057"/>
    </source>
</evidence>
<dbReference type="EMBL" id="JAVIJP010000029">
    <property type="protein sequence ID" value="KAL3633852.1"/>
    <property type="molecule type" value="Genomic_DNA"/>
</dbReference>
<dbReference type="CDD" id="cd03784">
    <property type="entry name" value="GT1_Gtf-like"/>
    <property type="match status" value="1"/>
</dbReference>
<evidence type="ECO:0000256" key="1">
    <source>
        <dbReference type="ARBA" id="ARBA00009995"/>
    </source>
</evidence>
<dbReference type="Proteomes" id="UP001632038">
    <property type="component" value="Unassembled WGS sequence"/>
</dbReference>
<dbReference type="Gene3D" id="3.40.50.2000">
    <property type="entry name" value="Glycogen Phosphorylase B"/>
    <property type="match status" value="2"/>
</dbReference>
<gene>
    <name evidence="6" type="ORF">CASFOL_022614</name>
</gene>
<evidence type="ECO:0000313" key="7">
    <source>
        <dbReference type="Proteomes" id="UP001632038"/>
    </source>
</evidence>
<dbReference type="EC" id="2.4.1.-" evidence="5"/>
<dbReference type="FunFam" id="3.40.50.2000:FF:000056">
    <property type="entry name" value="Glycosyltransferase"/>
    <property type="match status" value="1"/>
</dbReference>
<dbReference type="FunFam" id="3.40.50.2000:FF:000080">
    <property type="entry name" value="Glycosyltransferase"/>
    <property type="match status" value="1"/>
</dbReference>
<comment type="caution">
    <text evidence="6">The sequence shown here is derived from an EMBL/GenBank/DDBJ whole genome shotgun (WGS) entry which is preliminary data.</text>
</comment>
<evidence type="ECO:0000256" key="2">
    <source>
        <dbReference type="ARBA" id="ARBA00022676"/>
    </source>
</evidence>
<accession>A0ABD3CW01</accession>
<protein>
    <recommendedName>
        <fullName evidence="5">Glycosyltransferase</fullName>
        <ecNumber evidence="5">2.4.1.-</ecNumber>
    </recommendedName>
</protein>
<dbReference type="InterPro" id="IPR050481">
    <property type="entry name" value="UDP-glycosyltransf_plant"/>
</dbReference>
<dbReference type="SUPFAM" id="SSF53756">
    <property type="entry name" value="UDP-Glycosyltransferase/glycogen phosphorylase"/>
    <property type="match status" value="1"/>
</dbReference>
<evidence type="ECO:0000256" key="4">
    <source>
        <dbReference type="RuleBase" id="RU003718"/>
    </source>
</evidence>
<keyword evidence="3 4" id="KW-0808">Transferase</keyword>
<evidence type="ECO:0000313" key="6">
    <source>
        <dbReference type="EMBL" id="KAL3633852.1"/>
    </source>
</evidence>
<reference evidence="7" key="1">
    <citation type="journal article" date="2024" name="IScience">
        <title>Strigolactones Initiate the Formation of Haustorium-like Structures in Castilleja.</title>
        <authorList>
            <person name="Buerger M."/>
            <person name="Peterson D."/>
            <person name="Chory J."/>
        </authorList>
    </citation>
    <scope>NUCLEOTIDE SEQUENCE [LARGE SCALE GENOMIC DNA]</scope>
</reference>
<dbReference type="GO" id="GO:0016757">
    <property type="term" value="F:glycosyltransferase activity"/>
    <property type="evidence" value="ECO:0007669"/>
    <property type="project" value="UniProtKB-KW"/>
</dbReference>
<name>A0ABD3CW01_9LAMI</name>
<dbReference type="PANTHER" id="PTHR48048">
    <property type="entry name" value="GLYCOSYLTRANSFERASE"/>
    <property type="match status" value="1"/>
</dbReference>
<keyword evidence="7" id="KW-1185">Reference proteome</keyword>
<dbReference type="AlphaFoldDB" id="A0ABD3CW01"/>
<sequence>MSAEKKSTLVFIPFPILSHQAAAIHMANLMVDRDERLSVTIILMKIPIDPKIDSHSNNNTNNNNPRINFVELPQDYSKFAEWSKSPKSFVVNFMESQKGLVKDAVANIIKGSKSSCKLAGFVVDMFCTPMIEVADEIGVPSYIFFTCSASVLGLFFHLQRLSDEQNWDLSEEENSDATVSIPAYINPVPAKVWPNIVFEKESGFLKFMKKFREAKGIIVNTFLEFEPHAIKSLSDDDKIPPVYPVGPIIQTENDNQDPNNEIIEWLNEQPDSSVVFICFGTTGSFDIDQVNEIAVALENSEHRFLWSLRKPPPKDKLEFPMEFENLGDVMPDGFLERTVGIGKVIGWAPQMAVLSHPAVGGFVSHCGWNSILESVWCNVPIAVWPIYAEQQANAFQLVKEFGIGVEIKMDYRKDRDVIVPAEKIEKAIRELMGSENEGRVKVKVLNEKSRVVMAKGGSSYDFLGRFIDSVMDNAS</sequence>
<organism evidence="6 7">
    <name type="scientific">Castilleja foliolosa</name>
    <dbReference type="NCBI Taxonomy" id="1961234"/>
    <lineage>
        <taxon>Eukaryota</taxon>
        <taxon>Viridiplantae</taxon>
        <taxon>Streptophyta</taxon>
        <taxon>Embryophyta</taxon>
        <taxon>Tracheophyta</taxon>
        <taxon>Spermatophyta</taxon>
        <taxon>Magnoliopsida</taxon>
        <taxon>eudicotyledons</taxon>
        <taxon>Gunneridae</taxon>
        <taxon>Pentapetalae</taxon>
        <taxon>asterids</taxon>
        <taxon>lamiids</taxon>
        <taxon>Lamiales</taxon>
        <taxon>Orobanchaceae</taxon>
        <taxon>Pedicularideae</taxon>
        <taxon>Castillejinae</taxon>
        <taxon>Castilleja</taxon>
    </lineage>
</organism>
<proteinExistence type="inferred from homology"/>
<dbReference type="PANTHER" id="PTHR48048:SF45">
    <property type="entry name" value="GLYCOSYLTRANSFERASE"/>
    <property type="match status" value="1"/>
</dbReference>